<dbReference type="PANTHER" id="PTHR43731:SF14">
    <property type="entry name" value="PRESENILIN-ASSOCIATED RHOMBOID-LIKE PROTEIN, MITOCHONDRIAL"/>
    <property type="match status" value="1"/>
</dbReference>
<evidence type="ECO:0000256" key="7">
    <source>
        <dbReference type="SAM" id="MobiDB-lite"/>
    </source>
</evidence>
<keyword evidence="5 8" id="KW-1133">Transmembrane helix</keyword>
<dbReference type="SUPFAM" id="SSF144091">
    <property type="entry name" value="Rhomboid-like"/>
    <property type="match status" value="1"/>
</dbReference>
<protein>
    <recommendedName>
        <fullName evidence="9">Peptidase S54 rhomboid domain-containing protein</fullName>
    </recommendedName>
</protein>
<dbReference type="InterPro" id="IPR050925">
    <property type="entry name" value="Rhomboid_protease_S54"/>
</dbReference>
<dbReference type="EMBL" id="NCSJ02000111">
    <property type="protein sequence ID" value="RFU30013.1"/>
    <property type="molecule type" value="Genomic_DNA"/>
</dbReference>
<feature type="transmembrane region" description="Helical" evidence="8">
    <location>
        <begin position="481"/>
        <end position="498"/>
    </location>
</feature>
<dbReference type="AlphaFoldDB" id="A0A3E2HA64"/>
<evidence type="ECO:0000256" key="2">
    <source>
        <dbReference type="ARBA" id="ARBA00009045"/>
    </source>
</evidence>
<sequence length="558" mass="63251">MNGPWLASSRISCFRPRAVAHVWHTLDNSFVSTLVRRPLHSLSIQPPCPHRDIRWACYHSRSVGRYALFRSPIQITVRTLATHRVILDFDELPPDYKDEDGLLFRAIPLSEKEVVAIFGRGIDANTANKTLRILHGRRVAGSLSDPELSHSRTAEEVRLEKIALSWLRKNAPVDEKECARRLAERQIEELEAELREAEEPEQYRPNSRGTHSRDGSLYGRSGLDVIREAQKKKLDEAEQRRTQTDQTEDIQYNTGTPDVMRSRAELRRAEENPKFRYYLERSKILPDVPPEMSTWQRLWPSALVVLFTIGASITFAQIYIPPSRSARLWPDLPPAAATIIPLLVANTLVFLAWRVPPAWRMLNKYFVLVPGYPFALSTLGNVFSHTQAYHYFVNMAVLWFVGTRLHDQIGRADFLAIYISAGVFGSFASLALRVIQRSFATSSLGASGAIWGIVTAYLWLNSDQSFKFLGLPPDPYPGIPAFVLLAILGALEVASVLGKGMRFKGSEVDHYAHLGGFVTGLGAAQMLKIRRAQRQKMEKERRKKMTVLDKLKERPWGK</sequence>
<dbReference type="GO" id="GO:0006465">
    <property type="term" value="P:signal peptide processing"/>
    <property type="evidence" value="ECO:0007669"/>
    <property type="project" value="TreeGrafter"/>
</dbReference>
<evidence type="ECO:0000313" key="10">
    <source>
        <dbReference type="EMBL" id="RFU30013.1"/>
    </source>
</evidence>
<gene>
    <name evidence="10" type="ORF">B7463_g6316</name>
</gene>
<feature type="region of interest" description="Disordered" evidence="7">
    <location>
        <begin position="192"/>
        <end position="220"/>
    </location>
</feature>
<feature type="transmembrane region" description="Helical" evidence="8">
    <location>
        <begin position="298"/>
        <end position="320"/>
    </location>
</feature>
<evidence type="ECO:0000259" key="9">
    <source>
        <dbReference type="Pfam" id="PF01694"/>
    </source>
</evidence>
<evidence type="ECO:0000256" key="3">
    <source>
        <dbReference type="ARBA" id="ARBA00022692"/>
    </source>
</evidence>
<comment type="caution">
    <text evidence="10">The sequence shown here is derived from an EMBL/GenBank/DDBJ whole genome shotgun (WGS) entry which is preliminary data.</text>
</comment>
<feature type="transmembrane region" description="Helical" evidence="8">
    <location>
        <begin position="365"/>
        <end position="383"/>
    </location>
</feature>
<feature type="non-terminal residue" evidence="10">
    <location>
        <position position="558"/>
    </location>
</feature>
<keyword evidence="3 8" id="KW-0812">Transmembrane</keyword>
<dbReference type="PANTHER" id="PTHR43731">
    <property type="entry name" value="RHOMBOID PROTEASE"/>
    <property type="match status" value="1"/>
</dbReference>
<feature type="non-terminal residue" evidence="10">
    <location>
        <position position="1"/>
    </location>
</feature>
<dbReference type="FunFam" id="1.20.1540.10:FF:000012">
    <property type="entry name" value="Rhomboid family protein"/>
    <property type="match status" value="1"/>
</dbReference>
<evidence type="ECO:0000313" key="11">
    <source>
        <dbReference type="Proteomes" id="UP000258309"/>
    </source>
</evidence>
<dbReference type="InterPro" id="IPR035952">
    <property type="entry name" value="Rhomboid-like_sf"/>
</dbReference>
<feature type="transmembrane region" description="Helical" evidence="8">
    <location>
        <begin position="438"/>
        <end position="460"/>
    </location>
</feature>
<keyword evidence="6 8" id="KW-0472">Membrane</keyword>
<keyword evidence="4" id="KW-0378">Hydrolase</keyword>
<proteinExistence type="inferred from homology"/>
<keyword evidence="11" id="KW-1185">Reference proteome</keyword>
<evidence type="ECO:0000256" key="4">
    <source>
        <dbReference type="ARBA" id="ARBA00022801"/>
    </source>
</evidence>
<evidence type="ECO:0000256" key="1">
    <source>
        <dbReference type="ARBA" id="ARBA00004141"/>
    </source>
</evidence>
<comment type="subcellular location">
    <subcellularLocation>
        <location evidence="1">Membrane</location>
        <topology evidence="1">Multi-pass membrane protein</topology>
    </subcellularLocation>
</comment>
<dbReference type="Proteomes" id="UP000258309">
    <property type="component" value="Unassembled WGS sequence"/>
</dbReference>
<dbReference type="OrthoDB" id="10260614at2759"/>
<dbReference type="GO" id="GO:0016020">
    <property type="term" value="C:membrane"/>
    <property type="evidence" value="ECO:0007669"/>
    <property type="project" value="UniProtKB-SubCell"/>
</dbReference>
<comment type="similarity">
    <text evidence="2">Belongs to the peptidase S54 family.</text>
</comment>
<dbReference type="STRING" id="5539.A0A3E2HA64"/>
<feature type="region of interest" description="Disordered" evidence="7">
    <location>
        <begin position="537"/>
        <end position="558"/>
    </location>
</feature>
<evidence type="ECO:0000256" key="6">
    <source>
        <dbReference type="ARBA" id="ARBA00023136"/>
    </source>
</evidence>
<organism evidence="10 11">
    <name type="scientific">Scytalidium lignicola</name>
    <name type="common">Hyphomycete</name>
    <dbReference type="NCBI Taxonomy" id="5539"/>
    <lineage>
        <taxon>Eukaryota</taxon>
        <taxon>Fungi</taxon>
        <taxon>Dikarya</taxon>
        <taxon>Ascomycota</taxon>
        <taxon>Pezizomycotina</taxon>
        <taxon>Leotiomycetes</taxon>
        <taxon>Leotiomycetes incertae sedis</taxon>
        <taxon>Scytalidium</taxon>
    </lineage>
</organism>
<dbReference type="GO" id="GO:0004252">
    <property type="term" value="F:serine-type endopeptidase activity"/>
    <property type="evidence" value="ECO:0007669"/>
    <property type="project" value="InterPro"/>
</dbReference>
<evidence type="ECO:0000256" key="8">
    <source>
        <dbReference type="SAM" id="Phobius"/>
    </source>
</evidence>
<dbReference type="Gene3D" id="1.20.1540.10">
    <property type="entry name" value="Rhomboid-like"/>
    <property type="match status" value="1"/>
</dbReference>
<dbReference type="OMA" id="PAWRMLN"/>
<name>A0A3E2HA64_SCYLI</name>
<reference evidence="10 11" key="1">
    <citation type="submission" date="2018-05" db="EMBL/GenBank/DDBJ databases">
        <title>Draft genome sequence of Scytalidium lignicola DSM 105466, a ubiquitous saprotrophic fungus.</title>
        <authorList>
            <person name="Buettner E."/>
            <person name="Gebauer A.M."/>
            <person name="Hofrichter M."/>
            <person name="Liers C."/>
            <person name="Kellner H."/>
        </authorList>
    </citation>
    <scope>NUCLEOTIDE SEQUENCE [LARGE SCALE GENOMIC DNA]</scope>
    <source>
        <strain evidence="10 11">DSM 105466</strain>
    </source>
</reference>
<evidence type="ECO:0000256" key="5">
    <source>
        <dbReference type="ARBA" id="ARBA00022989"/>
    </source>
</evidence>
<dbReference type="Pfam" id="PF01694">
    <property type="entry name" value="Rhomboid"/>
    <property type="match status" value="1"/>
</dbReference>
<feature type="transmembrane region" description="Helical" evidence="8">
    <location>
        <begin position="332"/>
        <end position="353"/>
    </location>
</feature>
<feature type="domain" description="Peptidase S54 rhomboid" evidence="9">
    <location>
        <begin position="381"/>
        <end position="526"/>
    </location>
</feature>
<feature type="transmembrane region" description="Helical" evidence="8">
    <location>
        <begin position="412"/>
        <end position="432"/>
    </location>
</feature>
<accession>A0A3E2HA64</accession>
<dbReference type="InterPro" id="IPR022764">
    <property type="entry name" value="Peptidase_S54_rhomboid_dom"/>
</dbReference>